<sequence length="227" mass="25971">MQKESQEVCLPLSVNLTKCVTTCKNSEQYLMNFLQNLLPSSDMKSATDELRKTYIFSKLRSKATRNIKIKKKFLTTRKRILLGLGKISNRNGLKYTDLLPLHELWLKYIQNILGDKFSSNATHNPIDSNWENINQQLIKADFHGAKISVVKSKCPSLVGINGIVVQDTKNTFKVCSTDNVIRTLPKDAIVIELYLHELTLQIYGKQLSIRPTERTVKKFKSAHTFEL</sequence>
<dbReference type="GO" id="GO:0030677">
    <property type="term" value="C:ribonuclease P complex"/>
    <property type="evidence" value="ECO:0007669"/>
    <property type="project" value="InterPro"/>
</dbReference>
<dbReference type="AlphaFoldDB" id="A0A834IYP1"/>
<evidence type="ECO:0000313" key="12">
    <source>
        <dbReference type="Proteomes" id="UP000614350"/>
    </source>
</evidence>
<evidence type="ECO:0000256" key="7">
    <source>
        <dbReference type="ARBA" id="ARBA00022722"/>
    </source>
</evidence>
<evidence type="ECO:0000256" key="6">
    <source>
        <dbReference type="ARBA" id="ARBA00022694"/>
    </source>
</evidence>
<name>A0A834IYP1_VESVU</name>
<keyword evidence="8" id="KW-0255">Endonuclease</keyword>
<dbReference type="InterPro" id="IPR016848">
    <property type="entry name" value="RNase_P/MRP_Rpp29-subunit"/>
</dbReference>
<dbReference type="PANTHER" id="PTHR13348">
    <property type="entry name" value="RIBONUCLEASE P SUBUNIT P29"/>
    <property type="match status" value="1"/>
</dbReference>
<dbReference type="InterPro" id="IPR023538">
    <property type="entry name" value="RNP1"/>
</dbReference>
<dbReference type="GO" id="GO:0006364">
    <property type="term" value="P:rRNA processing"/>
    <property type="evidence" value="ECO:0007669"/>
    <property type="project" value="TreeGrafter"/>
</dbReference>
<dbReference type="InterPro" id="IPR023534">
    <property type="entry name" value="Rof/RNase_P-like"/>
</dbReference>
<organism evidence="11 12">
    <name type="scientific">Vespula vulgaris</name>
    <name type="common">Yellow jacket</name>
    <name type="synonym">Wasp</name>
    <dbReference type="NCBI Taxonomy" id="7454"/>
    <lineage>
        <taxon>Eukaryota</taxon>
        <taxon>Metazoa</taxon>
        <taxon>Ecdysozoa</taxon>
        <taxon>Arthropoda</taxon>
        <taxon>Hexapoda</taxon>
        <taxon>Insecta</taxon>
        <taxon>Pterygota</taxon>
        <taxon>Neoptera</taxon>
        <taxon>Endopterygota</taxon>
        <taxon>Hymenoptera</taxon>
        <taxon>Apocrita</taxon>
        <taxon>Aculeata</taxon>
        <taxon>Vespoidea</taxon>
        <taxon>Vespidae</taxon>
        <taxon>Vespinae</taxon>
        <taxon>Vespula</taxon>
    </lineage>
</organism>
<comment type="function">
    <text evidence="1">Component of ribonuclease P, a ribonucleoprotein complex that generates mature tRNA molecules by cleaving their 5'-ends.</text>
</comment>
<evidence type="ECO:0000256" key="2">
    <source>
        <dbReference type="ARBA" id="ARBA00004123"/>
    </source>
</evidence>
<dbReference type="GO" id="GO:0016787">
    <property type="term" value="F:hydrolase activity"/>
    <property type="evidence" value="ECO:0007669"/>
    <property type="project" value="UniProtKB-KW"/>
</dbReference>
<dbReference type="GO" id="GO:0033204">
    <property type="term" value="F:ribonuclease P RNA binding"/>
    <property type="evidence" value="ECO:0007669"/>
    <property type="project" value="InterPro"/>
</dbReference>
<dbReference type="EMBL" id="JACSEA010000024">
    <property type="protein sequence ID" value="KAF7378895.1"/>
    <property type="molecule type" value="Genomic_DNA"/>
</dbReference>
<dbReference type="PANTHER" id="PTHR13348:SF0">
    <property type="entry name" value="RIBONUCLEASE P PROTEIN SUBUNIT P29"/>
    <property type="match status" value="1"/>
</dbReference>
<keyword evidence="12" id="KW-1185">Reference proteome</keyword>
<comment type="subunit">
    <text evidence="10">Component of nuclear RNase P and RNase MRP ribonucleoproteins. RNase P consists of a catalytic RNA moiety and 10 different protein chains; POP1, POP4, POP5, POP7, RPP14, RPP21, RPP25, RPP30, RPP38 and RPP40. Within the RNase P complex, POP1, POP7 and RPP25 form the 'finger' subcomplex, POP5, RPP14, RPP40 and homodimeric RPP30 form the 'palm' subcomplex, and RPP21, POP4 and RPP38 form the 'wrist' subcomplex. All subunits of the RNase P complex interact with the catalytic RNA. Several subunits of RNase P are also part of the RNase MRP complex. RNase MRP consists of a catalytic RNA moiety and about 8 protein subunits; POP1, POP7, RPP25, RPP30, RPP38, RPP40 and possibly also POP4 and POP5.</text>
</comment>
<evidence type="ECO:0000256" key="5">
    <source>
        <dbReference type="ARBA" id="ARBA00022490"/>
    </source>
</evidence>
<evidence type="ECO:0000256" key="4">
    <source>
        <dbReference type="ARBA" id="ARBA00016225"/>
    </source>
</evidence>
<dbReference type="InterPro" id="IPR036980">
    <property type="entry name" value="RNase_P/MRP_Rpp29_sf"/>
</dbReference>
<evidence type="ECO:0000256" key="3">
    <source>
        <dbReference type="ARBA" id="ARBA00006181"/>
    </source>
</evidence>
<keyword evidence="5" id="KW-0963">Cytoplasm</keyword>
<dbReference type="SUPFAM" id="SSF101744">
    <property type="entry name" value="Rof/RNase P subunit-like"/>
    <property type="match status" value="1"/>
</dbReference>
<comment type="subcellular location">
    <subcellularLocation>
        <location evidence="2">Nucleus</location>
    </subcellularLocation>
</comment>
<gene>
    <name evidence="11" type="ORF">HZH66_015129</name>
</gene>
<evidence type="ECO:0000256" key="9">
    <source>
        <dbReference type="ARBA" id="ARBA00022801"/>
    </source>
</evidence>
<comment type="similarity">
    <text evidence="3">Belongs to the eukaryotic/archaeal RNase P protein component 1 family.</text>
</comment>
<evidence type="ECO:0000256" key="1">
    <source>
        <dbReference type="ARBA" id="ARBA00002435"/>
    </source>
</evidence>
<dbReference type="GO" id="GO:0000172">
    <property type="term" value="C:ribonuclease MRP complex"/>
    <property type="evidence" value="ECO:0007669"/>
    <property type="project" value="InterPro"/>
</dbReference>
<dbReference type="GO" id="GO:0005634">
    <property type="term" value="C:nucleus"/>
    <property type="evidence" value="ECO:0007669"/>
    <property type="project" value="UniProtKB-SubCell"/>
</dbReference>
<protein>
    <recommendedName>
        <fullName evidence="4">Ribonuclease P protein subunit p29</fullName>
    </recommendedName>
</protein>
<dbReference type="GO" id="GO:0001682">
    <property type="term" value="P:tRNA 5'-leader removal"/>
    <property type="evidence" value="ECO:0007669"/>
    <property type="project" value="InterPro"/>
</dbReference>
<evidence type="ECO:0000256" key="8">
    <source>
        <dbReference type="ARBA" id="ARBA00022759"/>
    </source>
</evidence>
<comment type="caution">
    <text evidence="11">The sequence shown here is derived from an EMBL/GenBank/DDBJ whole genome shotgun (WGS) entry which is preliminary data.</text>
</comment>
<dbReference type="Proteomes" id="UP000614350">
    <property type="component" value="Unassembled WGS sequence"/>
</dbReference>
<dbReference type="GO" id="GO:0004519">
    <property type="term" value="F:endonuclease activity"/>
    <property type="evidence" value="ECO:0007669"/>
    <property type="project" value="UniProtKB-KW"/>
</dbReference>
<evidence type="ECO:0000313" key="11">
    <source>
        <dbReference type="EMBL" id="KAF7378895.1"/>
    </source>
</evidence>
<keyword evidence="6" id="KW-0819">tRNA processing</keyword>
<proteinExistence type="inferred from homology"/>
<accession>A0A834IYP1</accession>
<dbReference type="HAMAP" id="MF_00754">
    <property type="entry name" value="RNase_P_1"/>
    <property type="match status" value="1"/>
</dbReference>
<dbReference type="Gene3D" id="2.30.30.210">
    <property type="entry name" value="Ribonuclease P/MRP, subunit p29"/>
    <property type="match status" value="1"/>
</dbReference>
<dbReference type="Pfam" id="PF01868">
    <property type="entry name" value="RNase_P-MRP_p29"/>
    <property type="match status" value="1"/>
</dbReference>
<dbReference type="InterPro" id="IPR002730">
    <property type="entry name" value="Rpp29/RNP1"/>
</dbReference>
<reference evidence="11" key="1">
    <citation type="journal article" date="2020" name="G3 (Bethesda)">
        <title>High-Quality Assemblies for Three Invasive Social Wasps from the &lt;i&gt;Vespula&lt;/i&gt; Genus.</title>
        <authorList>
            <person name="Harrop T.W.R."/>
            <person name="Guhlin J."/>
            <person name="McLaughlin G.M."/>
            <person name="Permina E."/>
            <person name="Stockwell P."/>
            <person name="Gilligan J."/>
            <person name="Le Lec M.F."/>
            <person name="Gruber M.A.M."/>
            <person name="Quinn O."/>
            <person name="Lovegrove M."/>
            <person name="Duncan E.J."/>
            <person name="Remnant E.J."/>
            <person name="Van Eeckhoven J."/>
            <person name="Graham B."/>
            <person name="Knapp R.A."/>
            <person name="Langford K.W."/>
            <person name="Kronenberg Z."/>
            <person name="Press M.O."/>
            <person name="Eacker S.M."/>
            <person name="Wilson-Rankin E.E."/>
            <person name="Purcell J."/>
            <person name="Lester P.J."/>
            <person name="Dearden P.K."/>
        </authorList>
    </citation>
    <scope>NUCLEOTIDE SEQUENCE</scope>
    <source>
        <strain evidence="11">Marl-1</strain>
    </source>
</reference>
<keyword evidence="7" id="KW-0540">Nuclease</keyword>
<keyword evidence="9" id="KW-0378">Hydrolase</keyword>
<evidence type="ECO:0000256" key="10">
    <source>
        <dbReference type="ARBA" id="ARBA00046486"/>
    </source>
</evidence>
<dbReference type="SMART" id="SM00538">
    <property type="entry name" value="POP4"/>
    <property type="match status" value="1"/>
</dbReference>